<comment type="similarity">
    <text evidence="4">Belongs to the WD repeat PROPPIN family.</text>
</comment>
<keyword evidence="2" id="KW-0677">Repeat</keyword>
<dbReference type="PANTHER" id="PTHR11227">
    <property type="entry name" value="WD-REPEAT PROTEIN INTERACTING WITH PHOSPHOINOSIDES WIPI -RELATED"/>
    <property type="match status" value="1"/>
</dbReference>
<dbReference type="InterPro" id="IPR015943">
    <property type="entry name" value="WD40/YVTN_repeat-like_dom_sf"/>
</dbReference>
<name>A0A2G5UTJ8_9PELO</name>
<dbReference type="GO" id="GO:0006914">
    <property type="term" value="P:autophagy"/>
    <property type="evidence" value="ECO:0007669"/>
    <property type="project" value="UniProtKB-KW"/>
</dbReference>
<dbReference type="AlphaFoldDB" id="A0A2G5UTJ8"/>
<sequence length="355" mass="39372">MSKISQAAITLEQSGFTIADRNGFKMFQFFPLHFRMYKNKVPDVGPIRIAKQMGSSNLVCLVPGVNGNFSQNNVIVFNVEANRGVTEITIPSRYGAVTNIHVSHNRLAVFTCQRVYVYSFPNDIQQIRSEEIRSNPKGISAMSYDPTTTSCYLAYPGYKEGTIHIMNLNTLTARESKSPIVIDAHLTEVAQVALNCQGTLVASGSIKGTVVRVFDARTKGMLYELRRGTVQAHLQCIAFSSCSSFLGVASDKGTLHIFGIRDAEPQKKRTMLERNCGTSSILRIQLDRQVLALGFSKQSARHLPGIVAICSDGTYWRYHFSKDNTSGKCTAVLPPYFEQLPDFAEDAAFFRTPLD</sequence>
<dbReference type="EMBL" id="PDUG01000003">
    <property type="protein sequence ID" value="PIC42586.1"/>
    <property type="molecule type" value="Genomic_DNA"/>
</dbReference>
<dbReference type="SUPFAM" id="SSF50978">
    <property type="entry name" value="WD40 repeat-like"/>
    <property type="match status" value="1"/>
</dbReference>
<keyword evidence="6" id="KW-1185">Reference proteome</keyword>
<evidence type="ECO:0000313" key="5">
    <source>
        <dbReference type="EMBL" id="PIC42586.1"/>
    </source>
</evidence>
<dbReference type="FunFam" id="2.130.10.10:FF:002744">
    <property type="entry name" value="Protein CBR-EPG-6"/>
    <property type="match status" value="1"/>
</dbReference>
<keyword evidence="3" id="KW-0072">Autophagy</keyword>
<evidence type="ECO:0000256" key="3">
    <source>
        <dbReference type="ARBA" id="ARBA00023006"/>
    </source>
</evidence>
<evidence type="ECO:0000256" key="2">
    <source>
        <dbReference type="ARBA" id="ARBA00022737"/>
    </source>
</evidence>
<keyword evidence="1" id="KW-0853">WD repeat</keyword>
<dbReference type="GO" id="GO:0005737">
    <property type="term" value="C:cytoplasm"/>
    <property type="evidence" value="ECO:0007669"/>
    <property type="project" value="UniProtKB-ARBA"/>
</dbReference>
<dbReference type="SMART" id="SM00320">
    <property type="entry name" value="WD40"/>
    <property type="match status" value="2"/>
</dbReference>
<reference evidence="6" key="1">
    <citation type="submission" date="2017-10" db="EMBL/GenBank/DDBJ databases">
        <title>Rapid genome shrinkage in a self-fertile nematode reveals novel sperm competition proteins.</title>
        <authorList>
            <person name="Yin D."/>
            <person name="Schwarz E.M."/>
            <person name="Thomas C.G."/>
            <person name="Felde R.L."/>
            <person name="Korf I.F."/>
            <person name="Cutter A.D."/>
            <person name="Schartner C.M."/>
            <person name="Ralston E.J."/>
            <person name="Meyer B.J."/>
            <person name="Haag E.S."/>
        </authorList>
    </citation>
    <scope>NUCLEOTIDE SEQUENCE [LARGE SCALE GENOMIC DNA]</scope>
    <source>
        <strain evidence="6">JU1422</strain>
    </source>
</reference>
<dbReference type="InterPro" id="IPR048720">
    <property type="entry name" value="PROPPIN"/>
</dbReference>
<dbReference type="Pfam" id="PF21032">
    <property type="entry name" value="PROPPIN"/>
    <property type="match status" value="1"/>
</dbReference>
<organism evidence="5 6">
    <name type="scientific">Caenorhabditis nigoni</name>
    <dbReference type="NCBI Taxonomy" id="1611254"/>
    <lineage>
        <taxon>Eukaryota</taxon>
        <taxon>Metazoa</taxon>
        <taxon>Ecdysozoa</taxon>
        <taxon>Nematoda</taxon>
        <taxon>Chromadorea</taxon>
        <taxon>Rhabditida</taxon>
        <taxon>Rhabditina</taxon>
        <taxon>Rhabditomorpha</taxon>
        <taxon>Rhabditoidea</taxon>
        <taxon>Rhabditidae</taxon>
        <taxon>Peloderinae</taxon>
        <taxon>Caenorhabditis</taxon>
    </lineage>
</organism>
<dbReference type="InterPro" id="IPR036322">
    <property type="entry name" value="WD40_repeat_dom_sf"/>
</dbReference>
<dbReference type="STRING" id="1611254.A0A2G5UTJ8"/>
<evidence type="ECO:0000313" key="6">
    <source>
        <dbReference type="Proteomes" id="UP000230233"/>
    </source>
</evidence>
<gene>
    <name evidence="5" type="primary">Cni-epg-6</name>
    <name evidence="5" type="synonym">Cnig_chr_III.g9617</name>
    <name evidence="5" type="ORF">B9Z55_009617</name>
</gene>
<evidence type="ECO:0008006" key="7">
    <source>
        <dbReference type="Google" id="ProtNLM"/>
    </source>
</evidence>
<accession>A0A2G5UTJ8</accession>
<dbReference type="InterPro" id="IPR001680">
    <property type="entry name" value="WD40_rpt"/>
</dbReference>
<evidence type="ECO:0000256" key="1">
    <source>
        <dbReference type="ARBA" id="ARBA00022574"/>
    </source>
</evidence>
<comment type="caution">
    <text evidence="5">The sequence shown here is derived from an EMBL/GenBank/DDBJ whole genome shotgun (WGS) entry which is preliminary data.</text>
</comment>
<protein>
    <recommendedName>
        <fullName evidence="7">Anaphase-promoting complex subunit 4 WD40 domain-containing protein</fullName>
    </recommendedName>
</protein>
<dbReference type="Gene3D" id="2.130.10.10">
    <property type="entry name" value="YVTN repeat-like/Quinoprotein amine dehydrogenase"/>
    <property type="match status" value="1"/>
</dbReference>
<proteinExistence type="inferred from homology"/>
<dbReference type="OrthoDB" id="1667587at2759"/>
<dbReference type="Proteomes" id="UP000230233">
    <property type="component" value="Chromosome III"/>
</dbReference>
<evidence type="ECO:0000256" key="4">
    <source>
        <dbReference type="ARBA" id="ARBA00025740"/>
    </source>
</evidence>